<dbReference type="STRING" id="126156.SAMN05421670_2612"/>
<comment type="similarity">
    <text evidence="3 13">Belongs to the peptidase S26 family.</text>
</comment>
<evidence type="ECO:0000256" key="7">
    <source>
        <dbReference type="ARBA" id="ARBA00022692"/>
    </source>
</evidence>
<dbReference type="EMBL" id="FOXU01000004">
    <property type="protein sequence ID" value="SFQ53962.1"/>
    <property type="molecule type" value="Genomic_DNA"/>
</dbReference>
<dbReference type="SUPFAM" id="SSF51306">
    <property type="entry name" value="LexA/Signal peptidase"/>
    <property type="match status" value="1"/>
</dbReference>
<reference evidence="16" key="1">
    <citation type="submission" date="2016-10" db="EMBL/GenBank/DDBJ databases">
        <authorList>
            <person name="Varghese N."/>
            <person name="Submissions S."/>
        </authorList>
    </citation>
    <scope>NUCLEOTIDE SEQUENCE [LARGE SCALE GENOMIC DNA]</scope>
    <source>
        <strain evidence="16">DSM 11706</strain>
    </source>
</reference>
<dbReference type="PANTHER" id="PTHR43390:SF1">
    <property type="entry name" value="CHLOROPLAST PROCESSING PEPTIDASE"/>
    <property type="match status" value="1"/>
</dbReference>
<evidence type="ECO:0000256" key="1">
    <source>
        <dbReference type="ARBA" id="ARBA00000677"/>
    </source>
</evidence>
<dbReference type="GO" id="GO:0004252">
    <property type="term" value="F:serine-type endopeptidase activity"/>
    <property type="evidence" value="ECO:0007669"/>
    <property type="project" value="InterPro"/>
</dbReference>
<dbReference type="PROSITE" id="PS00501">
    <property type="entry name" value="SPASE_I_1"/>
    <property type="match status" value="1"/>
</dbReference>
<dbReference type="InterPro" id="IPR019758">
    <property type="entry name" value="Pept_S26A_signal_pept_1_CS"/>
</dbReference>
<dbReference type="OrthoDB" id="9802919at2"/>
<evidence type="ECO:0000256" key="8">
    <source>
        <dbReference type="ARBA" id="ARBA00022801"/>
    </source>
</evidence>
<dbReference type="Proteomes" id="UP000198734">
    <property type="component" value="Unassembled WGS sequence"/>
</dbReference>
<dbReference type="Pfam" id="PF10502">
    <property type="entry name" value="Peptidase_S26"/>
    <property type="match status" value="1"/>
</dbReference>
<evidence type="ECO:0000313" key="15">
    <source>
        <dbReference type="EMBL" id="SFQ53962.1"/>
    </source>
</evidence>
<protein>
    <recommendedName>
        <fullName evidence="4 12">Signal peptidase I</fullName>
        <ecNumber evidence="4 12">3.4.21.89</ecNumber>
    </recommendedName>
</protein>
<comment type="catalytic activity">
    <reaction evidence="1 12">
        <text>Cleavage of hydrophobic, N-terminal signal or leader sequences from secreted and periplasmic proteins.</text>
        <dbReference type="EC" id="3.4.21.89"/>
    </reaction>
</comment>
<dbReference type="PRINTS" id="PR00727">
    <property type="entry name" value="LEADERPTASE"/>
</dbReference>
<keyword evidence="9 12" id="KW-1133">Transmembrane helix</keyword>
<keyword evidence="6 12" id="KW-0645">Protease</keyword>
<evidence type="ECO:0000313" key="16">
    <source>
        <dbReference type="Proteomes" id="UP000198734"/>
    </source>
</evidence>
<keyword evidence="5" id="KW-1003">Cell membrane</keyword>
<keyword evidence="8 12" id="KW-0378">Hydrolase</keyword>
<evidence type="ECO:0000256" key="9">
    <source>
        <dbReference type="ARBA" id="ARBA00022989"/>
    </source>
</evidence>
<dbReference type="PANTHER" id="PTHR43390">
    <property type="entry name" value="SIGNAL PEPTIDASE I"/>
    <property type="match status" value="1"/>
</dbReference>
<dbReference type="FunFam" id="2.10.109.10:FF:000008">
    <property type="entry name" value="Signal peptidase I"/>
    <property type="match status" value="1"/>
</dbReference>
<dbReference type="PROSITE" id="PS00761">
    <property type="entry name" value="SPASE_I_3"/>
    <property type="match status" value="1"/>
</dbReference>
<evidence type="ECO:0000259" key="14">
    <source>
        <dbReference type="Pfam" id="PF10502"/>
    </source>
</evidence>
<dbReference type="InterPro" id="IPR019533">
    <property type="entry name" value="Peptidase_S26"/>
</dbReference>
<dbReference type="GO" id="GO:0006465">
    <property type="term" value="P:signal peptide processing"/>
    <property type="evidence" value="ECO:0007669"/>
    <property type="project" value="InterPro"/>
</dbReference>
<dbReference type="EC" id="3.4.21.89" evidence="4 12"/>
<name>A0A1I5ZBY1_9BACI</name>
<keyword evidence="7 12" id="KW-0812">Transmembrane</keyword>
<feature type="active site" evidence="11">
    <location>
        <position position="39"/>
    </location>
</feature>
<feature type="active site" evidence="11">
    <location>
        <position position="76"/>
    </location>
</feature>
<evidence type="ECO:0000256" key="10">
    <source>
        <dbReference type="ARBA" id="ARBA00023136"/>
    </source>
</evidence>
<dbReference type="InterPro" id="IPR036286">
    <property type="entry name" value="LexA/Signal_pep-like_sf"/>
</dbReference>
<dbReference type="InterPro" id="IPR019756">
    <property type="entry name" value="Pept_S26A_signal_pept_1_Ser-AS"/>
</dbReference>
<evidence type="ECO:0000256" key="4">
    <source>
        <dbReference type="ARBA" id="ARBA00013208"/>
    </source>
</evidence>
<dbReference type="CDD" id="cd06530">
    <property type="entry name" value="S26_SPase_I"/>
    <property type="match status" value="1"/>
</dbReference>
<feature type="domain" description="Peptidase S26" evidence="14">
    <location>
        <begin position="8"/>
        <end position="171"/>
    </location>
</feature>
<accession>A0A1I5ZBY1</accession>
<evidence type="ECO:0000256" key="2">
    <source>
        <dbReference type="ARBA" id="ARBA00004401"/>
    </source>
</evidence>
<evidence type="ECO:0000256" key="3">
    <source>
        <dbReference type="ARBA" id="ARBA00009370"/>
    </source>
</evidence>
<keyword evidence="16" id="KW-1185">Reference proteome</keyword>
<gene>
    <name evidence="15" type="ORF">SAMN05421670_2612</name>
</gene>
<dbReference type="Gene3D" id="2.10.109.10">
    <property type="entry name" value="Umud Fragment, subunit A"/>
    <property type="match status" value="1"/>
</dbReference>
<proteinExistence type="inferred from homology"/>
<dbReference type="AlphaFoldDB" id="A0A1I5ZBY1"/>
<organism evidence="15 16">
    <name type="scientific">Psychrobacillus psychrotolerans</name>
    <dbReference type="NCBI Taxonomy" id="126156"/>
    <lineage>
        <taxon>Bacteria</taxon>
        <taxon>Bacillati</taxon>
        <taxon>Bacillota</taxon>
        <taxon>Bacilli</taxon>
        <taxon>Bacillales</taxon>
        <taxon>Bacillaceae</taxon>
        <taxon>Psychrobacillus</taxon>
    </lineage>
</organism>
<dbReference type="GO" id="GO:0009003">
    <property type="term" value="F:signal peptidase activity"/>
    <property type="evidence" value="ECO:0007669"/>
    <property type="project" value="UniProtKB-EC"/>
</dbReference>
<evidence type="ECO:0000256" key="12">
    <source>
        <dbReference type="RuleBase" id="RU003993"/>
    </source>
</evidence>
<evidence type="ECO:0000256" key="5">
    <source>
        <dbReference type="ARBA" id="ARBA00022475"/>
    </source>
</evidence>
<dbReference type="NCBIfam" id="TIGR02227">
    <property type="entry name" value="sigpep_I_bact"/>
    <property type="match status" value="1"/>
</dbReference>
<sequence length="183" mass="21147">MNNVKKEIWEWLAALVIGILIVTLVKVFLVTNYEVVGQSMMPTLNDKDKVIVSKMTEVKRMDIVIFHGDQQEDYVKRVIGLPGDTITYENDELFINNKRIKEPYLQSYSAFNNPDENFTGDFELEELTGSQRVPSGKLFVLGDNRISSMDSRYFYFVDTEEIVGTVKARYWPISQATSQFYSE</sequence>
<evidence type="ECO:0000256" key="11">
    <source>
        <dbReference type="PIRSR" id="PIRSR600223-1"/>
    </source>
</evidence>
<comment type="subcellular location">
    <subcellularLocation>
        <location evidence="2">Cell membrane</location>
        <topology evidence="2">Single-pass type II membrane protein</topology>
    </subcellularLocation>
    <subcellularLocation>
        <location evidence="13">Membrane</location>
        <topology evidence="13">Single-pass type II membrane protein</topology>
    </subcellularLocation>
</comment>
<evidence type="ECO:0000256" key="6">
    <source>
        <dbReference type="ARBA" id="ARBA00022670"/>
    </source>
</evidence>
<keyword evidence="10 12" id="KW-0472">Membrane</keyword>
<dbReference type="PROSITE" id="PS00760">
    <property type="entry name" value="SPASE_I_2"/>
    <property type="match status" value="1"/>
</dbReference>
<evidence type="ECO:0000256" key="13">
    <source>
        <dbReference type="RuleBase" id="RU362042"/>
    </source>
</evidence>
<dbReference type="InterPro" id="IPR000223">
    <property type="entry name" value="Pept_S26A_signal_pept_1"/>
</dbReference>
<dbReference type="InterPro" id="IPR019757">
    <property type="entry name" value="Pept_S26A_signal_pept_1_Lys-AS"/>
</dbReference>
<feature type="transmembrane region" description="Helical" evidence="12">
    <location>
        <begin position="12"/>
        <end position="31"/>
    </location>
</feature>
<dbReference type="GO" id="GO:0005886">
    <property type="term" value="C:plasma membrane"/>
    <property type="evidence" value="ECO:0007669"/>
    <property type="project" value="UniProtKB-SubCell"/>
</dbReference>